<name>A0A6G1L0T2_9PEZI</name>
<dbReference type="InterPro" id="IPR002110">
    <property type="entry name" value="Ankyrin_rpt"/>
</dbReference>
<gene>
    <name evidence="2" type="ORF">EJ03DRAFT_354014</name>
</gene>
<reference evidence="2" key="1">
    <citation type="journal article" date="2020" name="Stud. Mycol.">
        <title>101 Dothideomycetes genomes: a test case for predicting lifestyles and emergence of pathogens.</title>
        <authorList>
            <person name="Haridas S."/>
            <person name="Albert R."/>
            <person name="Binder M."/>
            <person name="Bloem J."/>
            <person name="Labutti K."/>
            <person name="Salamov A."/>
            <person name="Andreopoulos B."/>
            <person name="Baker S."/>
            <person name="Barry K."/>
            <person name="Bills G."/>
            <person name="Bluhm B."/>
            <person name="Cannon C."/>
            <person name="Castanera R."/>
            <person name="Culley D."/>
            <person name="Daum C."/>
            <person name="Ezra D."/>
            <person name="Gonzalez J."/>
            <person name="Henrissat B."/>
            <person name="Kuo A."/>
            <person name="Liang C."/>
            <person name="Lipzen A."/>
            <person name="Lutzoni F."/>
            <person name="Magnuson J."/>
            <person name="Mondo S."/>
            <person name="Nolan M."/>
            <person name="Ohm R."/>
            <person name="Pangilinan J."/>
            <person name="Park H.-J."/>
            <person name="Ramirez L."/>
            <person name="Alfaro M."/>
            <person name="Sun H."/>
            <person name="Tritt A."/>
            <person name="Yoshinaga Y."/>
            <person name="Zwiers L.-H."/>
            <person name="Turgeon B."/>
            <person name="Goodwin S."/>
            <person name="Spatafora J."/>
            <person name="Crous P."/>
            <person name="Grigoriev I."/>
        </authorList>
    </citation>
    <scope>NUCLEOTIDE SEQUENCE</scope>
    <source>
        <strain evidence="2">CBS 116005</strain>
    </source>
</reference>
<feature type="repeat" description="ANK" evidence="1">
    <location>
        <begin position="186"/>
        <end position="218"/>
    </location>
</feature>
<dbReference type="InterPro" id="IPR036770">
    <property type="entry name" value="Ankyrin_rpt-contain_sf"/>
</dbReference>
<evidence type="ECO:0000313" key="3">
    <source>
        <dbReference type="Proteomes" id="UP000799436"/>
    </source>
</evidence>
<keyword evidence="3" id="KW-1185">Reference proteome</keyword>
<sequence>MAEVFGVAASAVGVAGFAIQLAESVVKLKDFCRKVKDAPEELREVVESLQQSSKLLDHIAKQSPSFSAAKADLHYAYTIWSTSQLHVGQKQLAHDIASITLVQKITGPTDSEVLSVKAVGSICVRKPLEIKRDAQRYVLRLPTWLYLQAWEMSFQQAASGWNFCLRSYRILPKYGSGLSVFDRFEDGQTPLSVAVGKGQAELASFLLENGASSTLTAEPTENRDLLEWADKAQEDERHRLGALLNLSGYQTEGDLIQIMAKPLQQWSITEKLHFCKVQLAGRCSRRIWLHVARVQSDVLKG</sequence>
<proteinExistence type="predicted"/>
<accession>A0A6G1L0T2</accession>
<dbReference type="Proteomes" id="UP000799436">
    <property type="component" value="Unassembled WGS sequence"/>
</dbReference>
<dbReference type="PROSITE" id="PS50297">
    <property type="entry name" value="ANK_REP_REGION"/>
    <property type="match status" value="1"/>
</dbReference>
<dbReference type="EMBL" id="ML995872">
    <property type="protein sequence ID" value="KAF2766425.1"/>
    <property type="molecule type" value="Genomic_DNA"/>
</dbReference>
<protein>
    <submittedName>
        <fullName evidence="2">Uncharacterized protein</fullName>
    </submittedName>
</protein>
<dbReference type="SUPFAM" id="SSF48403">
    <property type="entry name" value="Ankyrin repeat"/>
    <property type="match status" value="1"/>
</dbReference>
<dbReference type="PROSITE" id="PS50088">
    <property type="entry name" value="ANK_REPEAT"/>
    <property type="match status" value="1"/>
</dbReference>
<keyword evidence="1" id="KW-0040">ANK repeat</keyword>
<organism evidence="2 3">
    <name type="scientific">Teratosphaeria nubilosa</name>
    <dbReference type="NCBI Taxonomy" id="161662"/>
    <lineage>
        <taxon>Eukaryota</taxon>
        <taxon>Fungi</taxon>
        <taxon>Dikarya</taxon>
        <taxon>Ascomycota</taxon>
        <taxon>Pezizomycotina</taxon>
        <taxon>Dothideomycetes</taxon>
        <taxon>Dothideomycetidae</taxon>
        <taxon>Mycosphaerellales</taxon>
        <taxon>Teratosphaeriaceae</taxon>
        <taxon>Teratosphaeria</taxon>
    </lineage>
</organism>
<dbReference type="Gene3D" id="1.25.40.20">
    <property type="entry name" value="Ankyrin repeat-containing domain"/>
    <property type="match status" value="1"/>
</dbReference>
<dbReference type="OrthoDB" id="3914591at2759"/>
<dbReference type="AlphaFoldDB" id="A0A6G1L0T2"/>
<evidence type="ECO:0000256" key="1">
    <source>
        <dbReference type="PROSITE-ProRule" id="PRU00023"/>
    </source>
</evidence>
<evidence type="ECO:0000313" key="2">
    <source>
        <dbReference type="EMBL" id="KAF2766425.1"/>
    </source>
</evidence>